<comment type="caution">
    <text evidence="1">The sequence shown here is derived from an EMBL/GenBank/DDBJ whole genome shotgun (WGS) entry which is preliminary data.</text>
</comment>
<dbReference type="Proteomes" id="UP001271274">
    <property type="component" value="Unassembled WGS sequence"/>
</dbReference>
<gene>
    <name evidence="1" type="ORF">PV662_37270</name>
</gene>
<reference evidence="1 2" key="1">
    <citation type="journal article" date="2023" name="Microb. Genom.">
        <title>Mesoterricola silvestris gen. nov., sp. nov., Mesoterricola sediminis sp. nov., Geothrix oryzae sp. nov., Geothrix edaphica sp. nov., Geothrix rubra sp. nov., and Geothrix limicola sp. nov., six novel members of Acidobacteriota isolated from soils.</title>
        <authorList>
            <person name="Weisberg A.J."/>
            <person name="Pearce E."/>
            <person name="Kramer C.G."/>
            <person name="Chang J.H."/>
            <person name="Clarke C.R."/>
        </authorList>
    </citation>
    <scope>NUCLEOTIDE SEQUENCE [LARGE SCALE GENOMIC DNA]</scope>
    <source>
        <strain evidence="1 2">ID09-01A</strain>
    </source>
</reference>
<sequence>MANLATQTDLEARLGRPLTDDEEARAPALLADASARVREFTGQTFSAVEDDVIVLRPVGSLLRLPQRPVTAVTSVHAVAPDGTSTAAVSGWSWDGRDKVDLTYATWSADFSTPAWRDRAAPDTYQVVYGHGYDPVPHIVMSTVCGMVLRTLLSPSMTPGMVAERIGSYNYQLQQGAGATGATVVMTEEDEKAVRRYGPRRFGTIQVEAG</sequence>
<evidence type="ECO:0000313" key="2">
    <source>
        <dbReference type="Proteomes" id="UP001271274"/>
    </source>
</evidence>
<evidence type="ECO:0000313" key="1">
    <source>
        <dbReference type="EMBL" id="MDX3705301.1"/>
    </source>
</evidence>
<evidence type="ECO:0008006" key="3">
    <source>
        <dbReference type="Google" id="ProtNLM"/>
    </source>
</evidence>
<dbReference type="RefSeq" id="WP_319063393.1">
    <property type="nucleotide sequence ID" value="NZ_JARAYT010000010.1"/>
</dbReference>
<keyword evidence="2" id="KW-1185">Reference proteome</keyword>
<accession>A0ABU4NQQ3</accession>
<protein>
    <recommendedName>
        <fullName evidence="3">Phage protein</fullName>
    </recommendedName>
</protein>
<organism evidence="1 2">
    <name type="scientific">Streptomyces europaeiscabiei</name>
    <dbReference type="NCBI Taxonomy" id="146819"/>
    <lineage>
        <taxon>Bacteria</taxon>
        <taxon>Bacillati</taxon>
        <taxon>Actinomycetota</taxon>
        <taxon>Actinomycetes</taxon>
        <taxon>Kitasatosporales</taxon>
        <taxon>Streptomycetaceae</taxon>
        <taxon>Streptomyces</taxon>
    </lineage>
</organism>
<proteinExistence type="predicted"/>
<name>A0ABU4NQQ3_9ACTN</name>
<dbReference type="EMBL" id="JARAYU010000018">
    <property type="protein sequence ID" value="MDX3705301.1"/>
    <property type="molecule type" value="Genomic_DNA"/>
</dbReference>